<feature type="transmembrane region" description="Helical" evidence="2">
    <location>
        <begin position="133"/>
        <end position="152"/>
    </location>
</feature>
<comment type="caution">
    <text evidence="3">The sequence shown here is derived from an EMBL/GenBank/DDBJ whole genome shotgun (WGS) entry which is preliminary data.</text>
</comment>
<feature type="transmembrane region" description="Helical" evidence="2">
    <location>
        <begin position="198"/>
        <end position="221"/>
    </location>
</feature>
<keyword evidence="2" id="KW-0812">Transmembrane</keyword>
<reference evidence="3 4" key="1">
    <citation type="submission" date="2017-11" db="EMBL/GenBank/DDBJ databases">
        <title>Genomic Encyclopedia of Type Strains, Phase III (KMG-III): the genomes of soil and plant-associated and newly described type strains.</title>
        <authorList>
            <person name="Whitman W."/>
        </authorList>
    </citation>
    <scope>NUCLEOTIDE SEQUENCE [LARGE SCALE GENOMIC DNA]</scope>
    <source>
        <strain evidence="3 4">CGMCC 1.12274</strain>
    </source>
</reference>
<evidence type="ECO:0000256" key="1">
    <source>
        <dbReference type="SAM" id="MobiDB-lite"/>
    </source>
</evidence>
<keyword evidence="4" id="KW-1185">Reference proteome</keyword>
<evidence type="ECO:0008006" key="5">
    <source>
        <dbReference type="Google" id="ProtNLM"/>
    </source>
</evidence>
<sequence>MDDTLTLPRTRRPSPVSRDRVTRAGLPDSRLPLAATLIAALGLAVALAWGIWHRGPWYDDFYSWFVTDPGRTFADGLISSWLVDNHPPLFYVLVWITRHASHSIESARQINLVALAAGLLGSWFLIRDLRPERWIAAIFLLVIAANPATLEYGTELRSYLVSLIVSAVVILALTVGWLTGTLDRAQRIVLAAGLLTGFNVHILTSVILGAATLPFIAAAWFTGRRQLALAILWPALIAGAIFVGICLIQIPLWWANTTVFWIPKDFSGVRWSIELCIEAAITANPVALVAAIGGGALLCADAAIRRTISPELAAALLLGLGIVLASALLAALQLVRPMVIERYLAALIAPAAMTLALGFSELVRRVGRRGGVLILAATLAATGWALVRNTELAIERHSWLWASSLAARVQRHCADTPIHIDPPYWNAYSLSLPPRDNHMVMKRSYALVAGRLGLRLEPSQSRRIARDCPTLFWAEHDVESRRTPEAVLARLREQGFAVDHIWMYRQRFGWIASNRPLSAEGQR</sequence>
<dbReference type="AlphaFoldDB" id="A0A2N0HKG6"/>
<evidence type="ECO:0000256" key="2">
    <source>
        <dbReference type="SAM" id="Phobius"/>
    </source>
</evidence>
<feature type="transmembrane region" description="Helical" evidence="2">
    <location>
        <begin position="159"/>
        <end position="178"/>
    </location>
</feature>
<dbReference type="EMBL" id="PHUF01000003">
    <property type="protein sequence ID" value="PKB19443.1"/>
    <property type="molecule type" value="Genomic_DNA"/>
</dbReference>
<evidence type="ECO:0000313" key="3">
    <source>
        <dbReference type="EMBL" id="PKB19443.1"/>
    </source>
</evidence>
<protein>
    <recommendedName>
        <fullName evidence="5">Dolichyl-phosphate-mannose-protein mannosyltransferase</fullName>
    </recommendedName>
</protein>
<feature type="transmembrane region" description="Helical" evidence="2">
    <location>
        <begin position="275"/>
        <end position="300"/>
    </location>
</feature>
<accession>A0A2N0HKG6</accession>
<feature type="region of interest" description="Disordered" evidence="1">
    <location>
        <begin position="1"/>
        <end position="22"/>
    </location>
</feature>
<dbReference type="Proteomes" id="UP000232587">
    <property type="component" value="Unassembled WGS sequence"/>
</dbReference>
<gene>
    <name evidence="3" type="ORF">B0I00_1677</name>
</gene>
<feature type="transmembrane region" description="Helical" evidence="2">
    <location>
        <begin position="228"/>
        <end position="255"/>
    </location>
</feature>
<organism evidence="3 4">
    <name type="scientific">Novosphingobium kunmingense</name>
    <dbReference type="NCBI Taxonomy" id="1211806"/>
    <lineage>
        <taxon>Bacteria</taxon>
        <taxon>Pseudomonadati</taxon>
        <taxon>Pseudomonadota</taxon>
        <taxon>Alphaproteobacteria</taxon>
        <taxon>Sphingomonadales</taxon>
        <taxon>Sphingomonadaceae</taxon>
        <taxon>Novosphingobium</taxon>
    </lineage>
</organism>
<feature type="transmembrane region" description="Helical" evidence="2">
    <location>
        <begin position="312"/>
        <end position="331"/>
    </location>
</feature>
<feature type="transmembrane region" description="Helical" evidence="2">
    <location>
        <begin position="31"/>
        <end position="52"/>
    </location>
</feature>
<keyword evidence="2" id="KW-0472">Membrane</keyword>
<proteinExistence type="predicted"/>
<feature type="transmembrane region" description="Helical" evidence="2">
    <location>
        <begin position="370"/>
        <end position="387"/>
    </location>
</feature>
<feature type="transmembrane region" description="Helical" evidence="2">
    <location>
        <begin position="343"/>
        <end position="363"/>
    </location>
</feature>
<keyword evidence="2" id="KW-1133">Transmembrane helix</keyword>
<evidence type="ECO:0000313" key="4">
    <source>
        <dbReference type="Proteomes" id="UP000232587"/>
    </source>
</evidence>
<name>A0A2N0HKG6_9SPHN</name>